<dbReference type="UniPathway" id="UPA00053">
    <property type="reaction ID" value="UER00089"/>
</dbReference>
<feature type="domain" description="Enolpyruvate transferase" evidence="9">
    <location>
        <begin position="12"/>
        <end position="424"/>
    </location>
</feature>
<evidence type="ECO:0000256" key="7">
    <source>
        <dbReference type="ARBA" id="ARBA00044633"/>
    </source>
</evidence>
<dbReference type="InterPro" id="IPR013792">
    <property type="entry name" value="RNA3'P_cycl/enolpyr_Trfase_a/b"/>
</dbReference>
<comment type="subcellular location">
    <subcellularLocation>
        <location evidence="8">Cytoplasm</location>
    </subcellularLocation>
</comment>
<dbReference type="GO" id="GO:0009423">
    <property type="term" value="P:chorismate biosynthetic process"/>
    <property type="evidence" value="ECO:0007669"/>
    <property type="project" value="UniProtKB-UniRule"/>
</dbReference>
<dbReference type="Gene3D" id="3.65.10.10">
    <property type="entry name" value="Enolpyruvate transferase domain"/>
    <property type="match status" value="2"/>
</dbReference>
<dbReference type="PIRSF" id="PIRSF000505">
    <property type="entry name" value="EPSPS"/>
    <property type="match status" value="1"/>
</dbReference>
<evidence type="ECO:0000256" key="8">
    <source>
        <dbReference type="HAMAP-Rule" id="MF_00210"/>
    </source>
</evidence>
<feature type="binding site" evidence="8">
    <location>
        <position position="343"/>
    </location>
    <ligand>
        <name>3-phosphoshikimate</name>
        <dbReference type="ChEBI" id="CHEBI:145989"/>
    </ligand>
</feature>
<dbReference type="InterPro" id="IPR001986">
    <property type="entry name" value="Enolpyruvate_Tfrase_dom"/>
</dbReference>
<evidence type="ECO:0000256" key="6">
    <source>
        <dbReference type="ARBA" id="ARBA00023141"/>
    </source>
</evidence>
<evidence type="ECO:0000256" key="2">
    <source>
        <dbReference type="ARBA" id="ARBA00009948"/>
    </source>
</evidence>
<dbReference type="Proteomes" id="UP000005096">
    <property type="component" value="Chromosome"/>
</dbReference>
<evidence type="ECO:0000256" key="4">
    <source>
        <dbReference type="ARBA" id="ARBA00022605"/>
    </source>
</evidence>
<feature type="binding site" evidence="8">
    <location>
        <position position="24"/>
    </location>
    <ligand>
        <name>3-phosphoshikimate</name>
        <dbReference type="ChEBI" id="CHEBI:145989"/>
    </ligand>
</feature>
<dbReference type="EMBL" id="CM001022">
    <property type="protein sequence ID" value="EFQ24167.1"/>
    <property type="molecule type" value="Genomic_DNA"/>
</dbReference>
<feature type="binding site" evidence="8">
    <location>
        <position position="170"/>
    </location>
    <ligand>
        <name>phosphoenolpyruvate</name>
        <dbReference type="ChEBI" id="CHEBI:58702"/>
    </ligand>
</feature>
<feature type="binding site" evidence="8">
    <location>
        <position position="29"/>
    </location>
    <ligand>
        <name>3-phosphoshikimate</name>
        <dbReference type="ChEBI" id="CHEBI:145989"/>
    </ligand>
</feature>
<dbReference type="FunFam" id="3.65.10.10:FF:000005">
    <property type="entry name" value="3-phosphoshikimate 1-carboxyvinyltransferase"/>
    <property type="match status" value="1"/>
</dbReference>
<feature type="binding site" evidence="8">
    <location>
        <position position="94"/>
    </location>
    <ligand>
        <name>phosphoenolpyruvate</name>
        <dbReference type="ChEBI" id="CHEBI:58702"/>
    </ligand>
</feature>
<name>E3CV80_9BACT</name>
<evidence type="ECO:0000256" key="3">
    <source>
        <dbReference type="ARBA" id="ARBA00022490"/>
    </source>
</evidence>
<feature type="binding site" evidence="8">
    <location>
        <position position="168"/>
    </location>
    <ligand>
        <name>3-phosphoshikimate</name>
        <dbReference type="ChEBI" id="CHEBI:145989"/>
    </ligand>
</feature>
<keyword evidence="11" id="KW-1185">Reference proteome</keyword>
<dbReference type="InterPro" id="IPR023193">
    <property type="entry name" value="EPSP_synthase_CS"/>
</dbReference>
<comment type="catalytic activity">
    <reaction evidence="7">
        <text>3-phosphoshikimate + phosphoenolpyruvate = 5-O-(1-carboxyvinyl)-3-phosphoshikimate + phosphate</text>
        <dbReference type="Rhea" id="RHEA:21256"/>
        <dbReference type="ChEBI" id="CHEBI:43474"/>
        <dbReference type="ChEBI" id="CHEBI:57701"/>
        <dbReference type="ChEBI" id="CHEBI:58702"/>
        <dbReference type="ChEBI" id="CHEBI:145989"/>
        <dbReference type="EC" id="2.5.1.19"/>
    </reaction>
    <physiologicalReaction direction="left-to-right" evidence="7">
        <dbReference type="Rhea" id="RHEA:21257"/>
    </physiologicalReaction>
</comment>
<keyword evidence="6 8" id="KW-0057">Aromatic amino acid biosynthesis</keyword>
<dbReference type="PaxDb" id="584708-Apau_1751"/>
<feature type="active site" description="Proton acceptor" evidence="8">
    <location>
        <position position="316"/>
    </location>
</feature>
<sequence length="430" mass="44666">MKDRDVTVAPRGVLRGMREVPGDKSVSHRAALMGALSREGVEVEGFAPGADCASTLRCLEALGARVQRRGDRVRVARGEGPLGAAAVLDAGNSGTTARLLCGLLAGQPGTFTVIQGDESLSRRPMRRVVDPLRTLGARIDGREGGGLLPLSVRGTSLSGGVCTPGAPSAQVKSALLLAGLSARGSVTVAEPLKTRDHTEILLEHLGVPLRREGAAVTVYPLEDLPGGTWKVPGDFSSAAFWITAAALLPEGDLTLPEVGLNPTRTGLLSALGRMGLDYGVTDLALSGGEPLGTLQVRSSSLEGTVVDAPEIPALVDELPILAVAAVRAKGVTEIRGARELRFKECDRIAAMAEGLRTLGAEVEEREDGWILRGPCRLRGGEVDSFGDHRVAMALGVAALTAEGPVRIRGAACADISYPGFFEALSEDTAG</sequence>
<dbReference type="InterPro" id="IPR036968">
    <property type="entry name" value="Enolpyruvate_Tfrase_sf"/>
</dbReference>
<dbReference type="RefSeq" id="WP_006301390.1">
    <property type="nucleotide sequence ID" value="NZ_CM001022.1"/>
</dbReference>
<keyword evidence="4 8" id="KW-0028">Amino-acid biosynthesis</keyword>
<dbReference type="NCBIfam" id="TIGR01356">
    <property type="entry name" value="aroA"/>
    <property type="match status" value="1"/>
</dbReference>
<gene>
    <name evidence="8" type="primary">aroA</name>
    <name evidence="10" type="ORF">Apau_1751</name>
</gene>
<dbReference type="GO" id="GO:0009073">
    <property type="term" value="P:aromatic amino acid family biosynthetic process"/>
    <property type="evidence" value="ECO:0007669"/>
    <property type="project" value="UniProtKB-KW"/>
</dbReference>
<evidence type="ECO:0000256" key="5">
    <source>
        <dbReference type="ARBA" id="ARBA00022679"/>
    </source>
</evidence>
<dbReference type="OrthoDB" id="9809920at2"/>
<reference evidence="10 11" key="1">
    <citation type="journal article" date="2010" name="Stand. Genomic Sci.">
        <title>Non-contiguous finished genome sequence of Aminomonas paucivorans type strain (GLU-3).</title>
        <authorList>
            <person name="Pitluck S."/>
            <person name="Yasawong M."/>
            <person name="Held B."/>
            <person name="Lapidus A."/>
            <person name="Nolan M."/>
            <person name="Copeland A."/>
            <person name="Lucas S."/>
            <person name="Del Rio T.G."/>
            <person name="Tice H."/>
            <person name="Cheng J.F."/>
            <person name="Chertkov O."/>
            <person name="Goodwin L."/>
            <person name="Tapia R."/>
            <person name="Han C."/>
            <person name="Liolios K."/>
            <person name="Ivanova N."/>
            <person name="Mavromatis K."/>
            <person name="Ovchinnikova G."/>
            <person name="Pati A."/>
            <person name="Chen A."/>
            <person name="Palaniappan K."/>
            <person name="Land M."/>
            <person name="Hauser L."/>
            <person name="Chang Y.J."/>
            <person name="Jeffries C.D."/>
            <person name="Pukall R."/>
            <person name="Spring S."/>
            <person name="Rohde M."/>
            <person name="Sikorski J."/>
            <person name="Goker M."/>
            <person name="Woyke T."/>
            <person name="Bristow J."/>
            <person name="Eisen J.A."/>
            <person name="Markowitz V."/>
            <person name="Hugenholtz P."/>
            <person name="Kyrpides N.C."/>
            <person name="Klenk H.P."/>
        </authorList>
    </citation>
    <scope>NUCLEOTIDE SEQUENCE [LARGE SCALE GENOMIC DNA]</scope>
    <source>
        <strain evidence="10 11">DSM 12260</strain>
    </source>
</reference>
<protein>
    <recommendedName>
        <fullName evidence="8">3-phosphoshikimate 1-carboxyvinyltransferase</fullName>
        <ecNumber evidence="8">2.5.1.19</ecNumber>
    </recommendedName>
    <alternativeName>
        <fullName evidence="8">5-enolpyruvylshikimate-3-phosphate synthase</fullName>
        <shortName evidence="8">EPSP synthase</shortName>
        <shortName evidence="8">EPSPS</shortName>
    </alternativeName>
</protein>
<comment type="subunit">
    <text evidence="8">Monomer.</text>
</comment>
<dbReference type="PROSITE" id="PS00885">
    <property type="entry name" value="EPSP_SYNTHASE_2"/>
    <property type="match status" value="1"/>
</dbReference>
<dbReference type="PROSITE" id="PS00104">
    <property type="entry name" value="EPSP_SYNTHASE_1"/>
    <property type="match status" value="1"/>
</dbReference>
<dbReference type="GO" id="GO:0008652">
    <property type="term" value="P:amino acid biosynthetic process"/>
    <property type="evidence" value="ECO:0007669"/>
    <property type="project" value="UniProtKB-KW"/>
</dbReference>
<dbReference type="CDD" id="cd01556">
    <property type="entry name" value="EPSP_synthase"/>
    <property type="match status" value="1"/>
</dbReference>
<dbReference type="AlphaFoldDB" id="E3CV80"/>
<evidence type="ECO:0000313" key="10">
    <source>
        <dbReference type="EMBL" id="EFQ24167.1"/>
    </source>
</evidence>
<comment type="function">
    <text evidence="8">Catalyzes the transfer of the enolpyruvyl moiety of phosphoenolpyruvate (PEP) to the 5-hydroxyl of shikimate-3-phosphate (S3P) to produce enolpyruvyl shikimate-3-phosphate and inorganic phosphate.</text>
</comment>
<feature type="binding site" evidence="8">
    <location>
        <position position="389"/>
    </location>
    <ligand>
        <name>phosphoenolpyruvate</name>
        <dbReference type="ChEBI" id="CHEBI:58702"/>
    </ligand>
</feature>
<dbReference type="STRING" id="584708.Apau_1751"/>
<evidence type="ECO:0000256" key="1">
    <source>
        <dbReference type="ARBA" id="ARBA00004811"/>
    </source>
</evidence>
<dbReference type="GO" id="GO:0005737">
    <property type="term" value="C:cytoplasm"/>
    <property type="evidence" value="ECO:0007669"/>
    <property type="project" value="UniProtKB-SubCell"/>
</dbReference>
<comment type="similarity">
    <text evidence="2 8">Belongs to the EPSP synthase family.</text>
</comment>
<dbReference type="GO" id="GO:0003866">
    <property type="term" value="F:3-phosphoshikimate 1-carboxyvinyltransferase activity"/>
    <property type="evidence" value="ECO:0007669"/>
    <property type="project" value="UniProtKB-UniRule"/>
</dbReference>
<feature type="binding site" evidence="8">
    <location>
        <position position="316"/>
    </location>
    <ligand>
        <name>3-phosphoshikimate</name>
        <dbReference type="ChEBI" id="CHEBI:145989"/>
    </ligand>
</feature>
<comment type="pathway">
    <text evidence="1 8">Metabolic intermediate biosynthesis; chorismate biosynthesis; chorismate from D-erythrose 4-phosphate and phosphoenolpyruvate: step 6/7.</text>
</comment>
<dbReference type="eggNOG" id="COG0128">
    <property type="taxonomic scope" value="Bacteria"/>
</dbReference>
<feature type="binding site" evidence="8">
    <location>
        <position position="170"/>
    </location>
    <ligand>
        <name>3-phosphoshikimate</name>
        <dbReference type="ChEBI" id="CHEBI:145989"/>
    </ligand>
</feature>
<feature type="binding site" evidence="8">
    <location>
        <position position="123"/>
    </location>
    <ligand>
        <name>phosphoenolpyruvate</name>
        <dbReference type="ChEBI" id="CHEBI:58702"/>
    </ligand>
</feature>
<organism evidence="10 11">
    <name type="scientific">Aminomonas paucivorans DSM 12260</name>
    <dbReference type="NCBI Taxonomy" id="584708"/>
    <lineage>
        <taxon>Bacteria</taxon>
        <taxon>Thermotogati</taxon>
        <taxon>Synergistota</taxon>
        <taxon>Synergistia</taxon>
        <taxon>Synergistales</taxon>
        <taxon>Synergistaceae</taxon>
        <taxon>Aminomonas</taxon>
    </lineage>
</organism>
<comment type="caution">
    <text evidence="8">Lacks conserved residue(s) required for the propagation of feature annotation.</text>
</comment>
<dbReference type="Pfam" id="PF00275">
    <property type="entry name" value="EPSP_synthase"/>
    <property type="match status" value="1"/>
</dbReference>
<keyword evidence="5 8" id="KW-0808">Transferase</keyword>
<feature type="binding site" evidence="8">
    <location>
        <position position="25"/>
    </location>
    <ligand>
        <name>3-phosphoshikimate</name>
        <dbReference type="ChEBI" id="CHEBI:145989"/>
    </ligand>
</feature>
<dbReference type="EC" id="2.5.1.19" evidence="8"/>
<dbReference type="SUPFAM" id="SSF55205">
    <property type="entry name" value="EPT/RTPC-like"/>
    <property type="match status" value="1"/>
</dbReference>
<accession>E3CV80</accession>
<evidence type="ECO:0000259" key="9">
    <source>
        <dbReference type="Pfam" id="PF00275"/>
    </source>
</evidence>
<dbReference type="InterPro" id="IPR006264">
    <property type="entry name" value="EPSP_synthase"/>
</dbReference>
<dbReference type="PANTHER" id="PTHR21090:SF5">
    <property type="entry name" value="PENTAFUNCTIONAL AROM POLYPEPTIDE"/>
    <property type="match status" value="1"/>
</dbReference>
<evidence type="ECO:0000313" key="11">
    <source>
        <dbReference type="Proteomes" id="UP000005096"/>
    </source>
</evidence>
<feature type="binding site" evidence="8">
    <location>
        <position position="347"/>
    </location>
    <ligand>
        <name>phosphoenolpyruvate</name>
        <dbReference type="ChEBI" id="CHEBI:58702"/>
    </ligand>
</feature>
<dbReference type="PANTHER" id="PTHR21090">
    <property type="entry name" value="AROM/DEHYDROQUINATE SYNTHASE"/>
    <property type="match status" value="1"/>
</dbReference>
<dbReference type="HAMAP" id="MF_00210">
    <property type="entry name" value="EPSP_synth"/>
    <property type="match status" value="1"/>
</dbReference>
<dbReference type="HOGENOM" id="CLU_024321_0_1_0"/>
<feature type="binding site" evidence="8">
    <location>
        <position position="24"/>
    </location>
    <ligand>
        <name>phosphoenolpyruvate</name>
        <dbReference type="ChEBI" id="CHEBI:58702"/>
    </ligand>
</feature>
<proteinExistence type="inferred from homology"/>
<keyword evidence="3 8" id="KW-0963">Cytoplasm</keyword>